<evidence type="ECO:0000256" key="4">
    <source>
        <dbReference type="ARBA" id="ARBA00019465"/>
    </source>
</evidence>
<dbReference type="GO" id="GO:0015940">
    <property type="term" value="P:pantothenate biosynthetic process"/>
    <property type="evidence" value="ECO:0007669"/>
    <property type="project" value="InterPro"/>
</dbReference>
<feature type="domain" description="Ketopantoate reductase N-terminal" evidence="13">
    <location>
        <begin position="4"/>
        <end position="174"/>
    </location>
</feature>
<protein>
    <recommendedName>
        <fullName evidence="4 12">2-dehydropantoate 2-reductase</fullName>
        <ecNumber evidence="3 12">1.1.1.169</ecNumber>
    </recommendedName>
    <alternativeName>
        <fullName evidence="8 12">Ketopantoate reductase</fullName>
    </alternativeName>
</protein>
<dbReference type="GO" id="GO:0005737">
    <property type="term" value="C:cytoplasm"/>
    <property type="evidence" value="ECO:0007669"/>
    <property type="project" value="TreeGrafter"/>
</dbReference>
<gene>
    <name evidence="15" type="ORF">XD72_1727</name>
    <name evidence="16" type="ORF">XE07_1106</name>
</gene>
<comment type="catalytic activity">
    <reaction evidence="9">
        <text>(R)-pantoate + NADP(+) = 2-dehydropantoate + NADPH + H(+)</text>
        <dbReference type="Rhea" id="RHEA:16233"/>
        <dbReference type="ChEBI" id="CHEBI:11561"/>
        <dbReference type="ChEBI" id="CHEBI:15378"/>
        <dbReference type="ChEBI" id="CHEBI:15980"/>
        <dbReference type="ChEBI" id="CHEBI:57783"/>
        <dbReference type="ChEBI" id="CHEBI:58349"/>
        <dbReference type="EC" id="1.1.1.169"/>
    </reaction>
    <physiologicalReaction direction="right-to-left" evidence="9">
        <dbReference type="Rhea" id="RHEA:16235"/>
    </physiologicalReaction>
</comment>
<dbReference type="InterPro" id="IPR013328">
    <property type="entry name" value="6PGD_dom2"/>
</dbReference>
<dbReference type="UniPathway" id="UPA00241"/>
<dbReference type="PATRIC" id="fig|301375.6.peg.2518"/>
<dbReference type="FunFam" id="1.10.1040.10:FF:000017">
    <property type="entry name" value="2-dehydropantoate 2-reductase"/>
    <property type="match status" value="1"/>
</dbReference>
<dbReference type="InterPro" id="IPR013332">
    <property type="entry name" value="KPR_N"/>
</dbReference>
<dbReference type="InterPro" id="IPR003710">
    <property type="entry name" value="ApbA"/>
</dbReference>
<evidence type="ECO:0000256" key="7">
    <source>
        <dbReference type="ARBA" id="ARBA00023002"/>
    </source>
</evidence>
<dbReference type="Pfam" id="PF02558">
    <property type="entry name" value="ApbA"/>
    <property type="match status" value="1"/>
</dbReference>
<dbReference type="PROSITE" id="PS51257">
    <property type="entry name" value="PROKAR_LIPOPROTEIN"/>
    <property type="match status" value="1"/>
</dbReference>
<reference evidence="16" key="1">
    <citation type="journal article" date="2015" name="MBio">
        <title>Genome-resolved metagenomic analysis reveals roles for candidate phyla and other microbial community members in biogeochemical transformations in oil reservoirs.</title>
        <authorList>
            <person name="Hu P."/>
            <person name="Tom L."/>
            <person name="Singh A."/>
            <person name="Thomas B.C."/>
            <person name="Baker B.J."/>
            <person name="Piceno Y.M."/>
            <person name="Andersen G.L."/>
            <person name="Banfield J.F."/>
        </authorList>
    </citation>
    <scope>NUCLEOTIDE SEQUENCE [LARGE SCALE GENOMIC DNA]</scope>
    <source>
        <strain evidence="16">56_747</strain>
    </source>
</reference>
<evidence type="ECO:0000313" key="17">
    <source>
        <dbReference type="Proteomes" id="UP000053961"/>
    </source>
</evidence>
<dbReference type="SUPFAM" id="SSF51735">
    <property type="entry name" value="NAD(P)-binding Rossmann-fold domains"/>
    <property type="match status" value="1"/>
</dbReference>
<feature type="domain" description="Ketopantoate reductase C-terminal" evidence="14">
    <location>
        <begin position="205"/>
        <end position="329"/>
    </location>
</feature>
<dbReference type="Proteomes" id="UP000053961">
    <property type="component" value="Unassembled WGS sequence"/>
</dbReference>
<evidence type="ECO:0000313" key="16">
    <source>
        <dbReference type="EMBL" id="KUK96435.1"/>
    </source>
</evidence>
<dbReference type="Gene3D" id="3.40.50.720">
    <property type="entry name" value="NAD(P)-binding Rossmann-like Domain"/>
    <property type="match status" value="1"/>
</dbReference>
<keyword evidence="5 12" id="KW-0521">NADP</keyword>
<evidence type="ECO:0000259" key="13">
    <source>
        <dbReference type="Pfam" id="PF02558"/>
    </source>
</evidence>
<dbReference type="EMBL" id="LGHB01000013">
    <property type="protein sequence ID" value="KUK96435.1"/>
    <property type="molecule type" value="Genomic_DNA"/>
</dbReference>
<comment type="function">
    <text evidence="12">Catalyzes the NADPH-dependent reduction of ketopantoate into pantoic acid.</text>
</comment>
<dbReference type="Pfam" id="PF08546">
    <property type="entry name" value="ApbA_C"/>
    <property type="match status" value="1"/>
</dbReference>
<organism evidence="15 18">
    <name type="scientific">Methanothrix harundinacea</name>
    <dbReference type="NCBI Taxonomy" id="301375"/>
    <lineage>
        <taxon>Archaea</taxon>
        <taxon>Methanobacteriati</taxon>
        <taxon>Methanobacteriota</taxon>
        <taxon>Stenosarchaea group</taxon>
        <taxon>Methanomicrobia</taxon>
        <taxon>Methanotrichales</taxon>
        <taxon>Methanotrichaceae</taxon>
        <taxon>Methanothrix</taxon>
    </lineage>
</organism>
<dbReference type="AlphaFoldDB" id="A0A117LF88"/>
<proteinExistence type="inferred from homology"/>
<dbReference type="EC" id="1.1.1.169" evidence="3 12"/>
<comment type="pathway">
    <text evidence="1 12">Cofactor biosynthesis; coenzyme A biosynthesis.</text>
</comment>
<evidence type="ECO:0000256" key="3">
    <source>
        <dbReference type="ARBA" id="ARBA00013014"/>
    </source>
</evidence>
<dbReference type="NCBIfam" id="TIGR00745">
    <property type="entry name" value="apbA_panE"/>
    <property type="match status" value="1"/>
</dbReference>
<evidence type="ECO:0000256" key="1">
    <source>
        <dbReference type="ARBA" id="ARBA00004724"/>
    </source>
</evidence>
<evidence type="ECO:0000256" key="2">
    <source>
        <dbReference type="ARBA" id="ARBA00007870"/>
    </source>
</evidence>
<dbReference type="GO" id="GO:0015937">
    <property type="term" value="P:coenzyme A biosynthetic process"/>
    <property type="evidence" value="ECO:0007669"/>
    <property type="project" value="UniProtKB-UniPathway"/>
</dbReference>
<dbReference type="SUPFAM" id="SSF48179">
    <property type="entry name" value="6-phosphogluconate dehydrogenase C-terminal domain-like"/>
    <property type="match status" value="1"/>
</dbReference>
<dbReference type="PANTHER" id="PTHR21708:SF26">
    <property type="entry name" value="2-DEHYDROPANTOATE 2-REDUCTASE"/>
    <property type="match status" value="1"/>
</dbReference>
<evidence type="ECO:0000256" key="8">
    <source>
        <dbReference type="ARBA" id="ARBA00032024"/>
    </source>
</evidence>
<dbReference type="PANTHER" id="PTHR21708">
    <property type="entry name" value="PROBABLE 2-DEHYDROPANTOATE 2-REDUCTASE"/>
    <property type="match status" value="1"/>
</dbReference>
<dbReference type="EMBL" id="LGFT01000042">
    <property type="protein sequence ID" value="KUK43913.1"/>
    <property type="molecule type" value="Genomic_DNA"/>
</dbReference>
<keyword evidence="7 12" id="KW-0560">Oxidoreductase</keyword>
<reference evidence="17 18" key="2">
    <citation type="journal article" date="2015" name="MBio">
        <title>Genome-Resolved Metagenomic Analysis Reveals Roles for Candidate Phyla and Other Microbial Community Members in Biogeochemical Transformations in Oil Reservoirs.</title>
        <authorList>
            <person name="Hu P."/>
            <person name="Tom L."/>
            <person name="Singh A."/>
            <person name="Thomas B.C."/>
            <person name="Baker B.J."/>
            <person name="Piceno Y.M."/>
            <person name="Andersen G.L."/>
            <person name="Banfield J.F."/>
        </authorList>
    </citation>
    <scope>NUCLEOTIDE SEQUENCE [LARGE SCALE GENOMIC DNA]</scope>
    <source>
        <strain evidence="15">57_489</strain>
    </source>
</reference>
<accession>A0A117LF88</accession>
<comment type="caution">
    <text evidence="15">The sequence shown here is derived from an EMBL/GenBank/DDBJ whole genome shotgun (WGS) entry which is preliminary data.</text>
</comment>
<comment type="similarity">
    <text evidence="2 12">Belongs to the ketopantoate reductase family.</text>
</comment>
<sequence length="342" mass="37295">MRALIYGGGAVGLGVASCLIRSGEDVDIIAREGTVSVLREGGLIRTGIFGTLDFGPEKFGAYASLDELLQEDRRLHQDGSTDGDRDYGYGYDYILVCTKSHGSEISASDLSRHPELLSERGKIVLFQNGWGNAEIFAAHFPKDAIYSARVITGFQRHEKNVVDVTVHADPIHLGSLFGSDLAPMRPLAEAISKGGIPAEVVEDVGKDLWAKILYNCALNPLGAIFRVPYGVLGEKPHSREIMEAVIGEIFSVMEATGHKTHWSAPEEYIAVFYERLLPSTARHESSTLQDIRAKKPTEIEALSGAVVRLGEVAKVPTPVNWTLYKMVLFMEAKSPLVVRGDG</sequence>
<evidence type="ECO:0000256" key="9">
    <source>
        <dbReference type="ARBA" id="ARBA00047506"/>
    </source>
</evidence>
<evidence type="ECO:0000313" key="18">
    <source>
        <dbReference type="Proteomes" id="UP000057043"/>
    </source>
</evidence>
<evidence type="ECO:0000256" key="11">
    <source>
        <dbReference type="ARBA" id="ARBA00056765"/>
    </source>
</evidence>
<dbReference type="Proteomes" id="UP000057043">
    <property type="component" value="Unassembled WGS sequence"/>
</dbReference>
<dbReference type="InterPro" id="IPR013752">
    <property type="entry name" value="KPA_reductase"/>
</dbReference>
<evidence type="ECO:0000313" key="15">
    <source>
        <dbReference type="EMBL" id="KUK43913.1"/>
    </source>
</evidence>
<dbReference type="GO" id="GO:0008677">
    <property type="term" value="F:2-dehydropantoate 2-reductase activity"/>
    <property type="evidence" value="ECO:0007669"/>
    <property type="project" value="UniProtKB-EC"/>
</dbReference>
<evidence type="ECO:0000256" key="10">
    <source>
        <dbReference type="ARBA" id="ARBA00048196"/>
    </source>
</evidence>
<keyword evidence="6 12" id="KW-0173">Coenzyme A biosynthesis</keyword>
<evidence type="ECO:0000256" key="5">
    <source>
        <dbReference type="ARBA" id="ARBA00022857"/>
    </source>
</evidence>
<dbReference type="InterPro" id="IPR051402">
    <property type="entry name" value="KPR-Related"/>
</dbReference>
<dbReference type="InterPro" id="IPR036291">
    <property type="entry name" value="NAD(P)-bd_dom_sf"/>
</dbReference>
<dbReference type="Gene3D" id="1.10.1040.10">
    <property type="entry name" value="N-(1-d-carboxylethyl)-l-norvaline Dehydrogenase, domain 2"/>
    <property type="match status" value="1"/>
</dbReference>
<name>A0A117LF88_9EURY</name>
<comment type="catalytic activity">
    <reaction evidence="10">
        <text>(R)-pantoate + NAD(+) = 2-dehydropantoate + NADH + H(+)</text>
        <dbReference type="Rhea" id="RHEA:61292"/>
        <dbReference type="ChEBI" id="CHEBI:11561"/>
        <dbReference type="ChEBI" id="CHEBI:15378"/>
        <dbReference type="ChEBI" id="CHEBI:15980"/>
        <dbReference type="ChEBI" id="CHEBI:57540"/>
        <dbReference type="ChEBI" id="CHEBI:57945"/>
    </reaction>
    <physiologicalReaction direction="right-to-left" evidence="10">
        <dbReference type="Rhea" id="RHEA:61294"/>
    </physiologicalReaction>
</comment>
<evidence type="ECO:0000256" key="6">
    <source>
        <dbReference type="ARBA" id="ARBA00022993"/>
    </source>
</evidence>
<evidence type="ECO:0000256" key="12">
    <source>
        <dbReference type="RuleBase" id="RU362068"/>
    </source>
</evidence>
<evidence type="ECO:0000259" key="14">
    <source>
        <dbReference type="Pfam" id="PF08546"/>
    </source>
</evidence>
<dbReference type="InterPro" id="IPR008927">
    <property type="entry name" value="6-PGluconate_DH-like_C_sf"/>
</dbReference>
<comment type="function">
    <text evidence="11">Catalyzes the NAD(P)H-dependent reduction of ketopantoate into pantoic acid.</text>
</comment>